<name>A0A645E2K4_9ZZZZ</name>
<reference evidence="1" key="1">
    <citation type="submission" date="2019-08" db="EMBL/GenBank/DDBJ databases">
        <authorList>
            <person name="Kucharzyk K."/>
            <person name="Murdoch R.W."/>
            <person name="Higgins S."/>
            <person name="Loffler F."/>
        </authorList>
    </citation>
    <scope>NUCLEOTIDE SEQUENCE</scope>
</reference>
<dbReference type="AlphaFoldDB" id="A0A645E2K4"/>
<evidence type="ECO:0000313" key="1">
    <source>
        <dbReference type="EMBL" id="MPM95769.1"/>
    </source>
</evidence>
<sequence>MGFLLTLFGAANTAGIKTQREGMLFYFFGKSHLKIRTMSQEQFLKIKDKKTIVLMNKHINKKSFV</sequence>
<accession>A0A645E2K4</accession>
<comment type="caution">
    <text evidence="1">The sequence shown here is derived from an EMBL/GenBank/DDBJ whole genome shotgun (WGS) entry which is preliminary data.</text>
</comment>
<organism evidence="1">
    <name type="scientific">bioreactor metagenome</name>
    <dbReference type="NCBI Taxonomy" id="1076179"/>
    <lineage>
        <taxon>unclassified sequences</taxon>
        <taxon>metagenomes</taxon>
        <taxon>ecological metagenomes</taxon>
    </lineage>
</organism>
<dbReference type="EMBL" id="VSSQ01042223">
    <property type="protein sequence ID" value="MPM95769.1"/>
    <property type="molecule type" value="Genomic_DNA"/>
</dbReference>
<proteinExistence type="predicted"/>
<gene>
    <name evidence="1" type="ORF">SDC9_142924</name>
</gene>
<protein>
    <submittedName>
        <fullName evidence="1">Uncharacterized protein</fullName>
    </submittedName>
</protein>